<organism evidence="2 3">
    <name type="scientific">Stagnihabitans tardus</name>
    <dbReference type="NCBI Taxonomy" id="2699202"/>
    <lineage>
        <taxon>Bacteria</taxon>
        <taxon>Pseudomonadati</taxon>
        <taxon>Pseudomonadota</taxon>
        <taxon>Alphaproteobacteria</taxon>
        <taxon>Rhodobacterales</taxon>
        <taxon>Paracoccaceae</taxon>
        <taxon>Stagnihabitans</taxon>
    </lineage>
</organism>
<reference evidence="2" key="1">
    <citation type="submission" date="2020-01" db="EMBL/GenBank/DDBJ databases">
        <authorList>
            <person name="Chen W.-M."/>
        </authorList>
    </citation>
    <scope>NUCLEOTIDE SEQUENCE</scope>
    <source>
        <strain evidence="2">CYK-10</strain>
    </source>
</reference>
<dbReference type="RefSeq" id="WP_168773797.1">
    <property type="nucleotide sequence ID" value="NZ_JAABNR010000004.1"/>
</dbReference>
<name>A0AAE4YB21_9RHOB</name>
<accession>A0AAE4YB21</accession>
<dbReference type="Gene3D" id="3.60.15.10">
    <property type="entry name" value="Ribonuclease Z/Hydroxyacylglutathione hydrolase-like"/>
    <property type="match status" value="1"/>
</dbReference>
<dbReference type="InterPro" id="IPR048933">
    <property type="entry name" value="B_lactamase-like_C"/>
</dbReference>
<evidence type="ECO:0000313" key="3">
    <source>
        <dbReference type="Proteomes" id="UP001193501"/>
    </source>
</evidence>
<dbReference type="Pfam" id="PF00753">
    <property type="entry name" value="Lactamase_B"/>
    <property type="match status" value="1"/>
</dbReference>
<evidence type="ECO:0000313" key="2">
    <source>
        <dbReference type="EMBL" id="NBZ86984.1"/>
    </source>
</evidence>
<feature type="domain" description="Metallo-beta-lactamase" evidence="1">
    <location>
        <begin position="34"/>
        <end position="243"/>
    </location>
</feature>
<dbReference type="Gene3D" id="1.10.10.10">
    <property type="entry name" value="Winged helix-like DNA-binding domain superfamily/Winged helix DNA-binding domain"/>
    <property type="match status" value="1"/>
</dbReference>
<dbReference type="Proteomes" id="UP001193501">
    <property type="component" value="Unassembled WGS sequence"/>
</dbReference>
<dbReference type="InterPro" id="IPR036388">
    <property type="entry name" value="WH-like_DNA-bd_sf"/>
</dbReference>
<dbReference type="SMART" id="SM00849">
    <property type="entry name" value="Lactamase_B"/>
    <property type="match status" value="1"/>
</dbReference>
<dbReference type="InterPro" id="IPR050855">
    <property type="entry name" value="NDM-1-like"/>
</dbReference>
<dbReference type="EMBL" id="JAABNR010000004">
    <property type="protein sequence ID" value="NBZ86984.1"/>
    <property type="molecule type" value="Genomic_DNA"/>
</dbReference>
<sequence>MITYPYDAPEGFAAVEVAPGIRWLRLPLPWALDHVNAYALEDAHGWTLVDTGIDSKRMRAHWQGILTVTLGGKPVTRLIATHHHPDHIGLAGWFQGQEVELLTSRTAWLYARMLTLDTQRDLSPESLTFQARAGVDPSTRGDRFAFSDVVAPMPLGFTRLEEGDWITAGGRRWQVRLGQGHAPDHVTLWSDDVVIMGDQVLPSISPNIGVYPTEPEADPLGEYLSTLQRFAPLAGDQLILPGHQRPFYGLAPRIEALIAEHEAGLDRLAAHLSTPRTAVGCFPALYRREITPGEFGLALAETLAHLNRLRVLGRAQRRLGPDGAFAWSA</sequence>
<dbReference type="InterPro" id="IPR001279">
    <property type="entry name" value="Metallo-B-lactamas"/>
</dbReference>
<proteinExistence type="predicted"/>
<dbReference type="SUPFAM" id="SSF56281">
    <property type="entry name" value="Metallo-hydrolase/oxidoreductase"/>
    <property type="match status" value="1"/>
</dbReference>
<comment type="caution">
    <text evidence="2">The sequence shown here is derived from an EMBL/GenBank/DDBJ whole genome shotgun (WGS) entry which is preliminary data.</text>
</comment>
<gene>
    <name evidence="2" type="ORF">GV832_05270</name>
</gene>
<dbReference type="AlphaFoldDB" id="A0AAE4YB21"/>
<dbReference type="InterPro" id="IPR036866">
    <property type="entry name" value="RibonucZ/Hydroxyglut_hydro"/>
</dbReference>
<dbReference type="PANTHER" id="PTHR42951">
    <property type="entry name" value="METALLO-BETA-LACTAMASE DOMAIN-CONTAINING"/>
    <property type="match status" value="1"/>
</dbReference>
<protein>
    <submittedName>
        <fullName evidence="2">MBL fold metallo-hydrolase</fullName>
    </submittedName>
</protein>
<keyword evidence="3" id="KW-1185">Reference proteome</keyword>
<evidence type="ECO:0000259" key="1">
    <source>
        <dbReference type="SMART" id="SM00849"/>
    </source>
</evidence>
<dbReference type="Pfam" id="PF21221">
    <property type="entry name" value="B_lactamase-like_C"/>
    <property type="match status" value="1"/>
</dbReference>